<reference evidence="9" key="2">
    <citation type="journal article" date="2021" name="PeerJ">
        <title>Extensive microbial diversity within the chicken gut microbiome revealed by metagenomics and culture.</title>
        <authorList>
            <person name="Gilroy R."/>
            <person name="Ravi A."/>
            <person name="Getino M."/>
            <person name="Pursley I."/>
            <person name="Horton D.L."/>
            <person name="Alikhan N.F."/>
            <person name="Baker D."/>
            <person name="Gharbi K."/>
            <person name="Hall N."/>
            <person name="Watson M."/>
            <person name="Adriaenssens E.M."/>
            <person name="Foster-Nyarko E."/>
            <person name="Jarju S."/>
            <person name="Secka A."/>
            <person name="Antonio M."/>
            <person name="Oren A."/>
            <person name="Chaudhuri R.R."/>
            <person name="La Ragione R."/>
            <person name="Hildebrand F."/>
            <person name="Pallen M.J."/>
        </authorList>
    </citation>
    <scope>NUCLEOTIDE SEQUENCE</scope>
    <source>
        <strain evidence="9">ChiSxjej2B14-8506</strain>
    </source>
</reference>
<protein>
    <submittedName>
        <fullName evidence="9">Prolipoprotein diacylglyceryl transferase</fullName>
    </submittedName>
</protein>
<evidence type="ECO:0000313" key="10">
    <source>
        <dbReference type="Proteomes" id="UP000824123"/>
    </source>
</evidence>
<keyword evidence="4 8" id="KW-0812">Transmembrane</keyword>
<evidence type="ECO:0000313" key="9">
    <source>
        <dbReference type="EMBL" id="HIU46996.1"/>
    </source>
</evidence>
<sequence length="488" mass="53076">MNTPGIIFSLGGLRLTQYGLCIALGLLAGYLLAQYQARAYGIRMRSLKRVYLSMLLGMAVGARLIYVAVNFSFYGQNISALFKLWEGGYSVMGAVLGAIAGLSVGAGRRGLKRALDVVMPALLATLAIWRLGELATWQGRGLMLGEGAPGFPLTVANSQGRRCLAVCIYETVAALAILGYALPYRHRRPAGDIGLMCLALLGLSQIPLESMRNDNFLALGFVKIDQLQAALLALGVTVVFLRGHIRAGRSRLSGFGALVVSLAMIGMCVAEEFKLDDSPYPMYNYAMLALYALVMAISAQFLRIGWRAAQPGSAQKRRDSNRRAPEWNNSTSRDPRLSHSYYPAGRDGRSMSYHERLVASERRNATESGVQHVAQRPASGDAQYGTWRNLANGTQISAQRGAASASQYGAQRDSTWASRYGAQRGSTGAAQYSAQRTASEDSHYGTWRNIPGNSQYSAHQPAYQTGKSSDEQSTRYSSGSRTYDARRR</sequence>
<comment type="caution">
    <text evidence="9">The sequence shown here is derived from an EMBL/GenBank/DDBJ whole genome shotgun (WGS) entry which is preliminary data.</text>
</comment>
<organism evidence="9 10">
    <name type="scientific">Candidatus Fimadaptatus faecigallinarum</name>
    <dbReference type="NCBI Taxonomy" id="2840814"/>
    <lineage>
        <taxon>Bacteria</taxon>
        <taxon>Bacillati</taxon>
        <taxon>Bacillota</taxon>
        <taxon>Clostridia</taxon>
        <taxon>Eubacteriales</taxon>
        <taxon>Candidatus Fimadaptatus</taxon>
    </lineage>
</organism>
<dbReference type="Pfam" id="PF01790">
    <property type="entry name" value="LGT"/>
    <property type="match status" value="1"/>
</dbReference>
<name>A0A9D1LS36_9FIRM</name>
<proteinExistence type="inferred from homology"/>
<evidence type="ECO:0000256" key="3">
    <source>
        <dbReference type="ARBA" id="ARBA00022679"/>
    </source>
</evidence>
<feature type="compositionally biased region" description="Polar residues" evidence="7">
    <location>
        <begin position="451"/>
        <end position="467"/>
    </location>
</feature>
<feature type="compositionally biased region" description="Basic and acidic residues" evidence="7">
    <location>
        <begin position="316"/>
        <end position="325"/>
    </location>
</feature>
<accession>A0A9D1LS36</accession>
<dbReference type="PANTHER" id="PTHR30589:SF0">
    <property type="entry name" value="PHOSPHATIDYLGLYCEROL--PROLIPOPROTEIN DIACYLGLYCERYL TRANSFERASE"/>
    <property type="match status" value="1"/>
</dbReference>
<keyword evidence="3 9" id="KW-0808">Transferase</keyword>
<dbReference type="GO" id="GO:0008961">
    <property type="term" value="F:phosphatidylglycerol-prolipoprotein diacylglyceryl transferase activity"/>
    <property type="evidence" value="ECO:0007669"/>
    <property type="project" value="InterPro"/>
</dbReference>
<evidence type="ECO:0000256" key="8">
    <source>
        <dbReference type="SAM" id="Phobius"/>
    </source>
</evidence>
<evidence type="ECO:0000256" key="2">
    <source>
        <dbReference type="ARBA" id="ARBA00022475"/>
    </source>
</evidence>
<feature type="transmembrane region" description="Helical" evidence="8">
    <location>
        <begin position="87"/>
        <end position="107"/>
    </location>
</feature>
<feature type="transmembrane region" description="Helical" evidence="8">
    <location>
        <begin position="54"/>
        <end position="75"/>
    </location>
</feature>
<feature type="transmembrane region" description="Helical" evidence="8">
    <location>
        <begin position="282"/>
        <end position="302"/>
    </location>
</feature>
<reference evidence="9" key="1">
    <citation type="submission" date="2020-10" db="EMBL/GenBank/DDBJ databases">
        <authorList>
            <person name="Gilroy R."/>
        </authorList>
    </citation>
    <scope>NUCLEOTIDE SEQUENCE</scope>
    <source>
        <strain evidence="9">ChiSxjej2B14-8506</strain>
    </source>
</reference>
<dbReference type="GO" id="GO:0042158">
    <property type="term" value="P:lipoprotein biosynthetic process"/>
    <property type="evidence" value="ECO:0007669"/>
    <property type="project" value="InterPro"/>
</dbReference>
<evidence type="ECO:0000256" key="1">
    <source>
        <dbReference type="ARBA" id="ARBA00007150"/>
    </source>
</evidence>
<dbReference type="GO" id="GO:0005886">
    <property type="term" value="C:plasma membrane"/>
    <property type="evidence" value="ECO:0007669"/>
    <property type="project" value="InterPro"/>
</dbReference>
<dbReference type="EMBL" id="DVNK01000041">
    <property type="protein sequence ID" value="HIU46996.1"/>
    <property type="molecule type" value="Genomic_DNA"/>
</dbReference>
<feature type="transmembrane region" description="Helical" evidence="8">
    <location>
        <begin position="227"/>
        <end position="245"/>
    </location>
</feature>
<feature type="transmembrane region" description="Helical" evidence="8">
    <location>
        <begin position="252"/>
        <end position="270"/>
    </location>
</feature>
<dbReference type="PANTHER" id="PTHR30589">
    <property type="entry name" value="PROLIPOPROTEIN DIACYLGLYCERYL TRANSFERASE"/>
    <property type="match status" value="1"/>
</dbReference>
<keyword evidence="5 8" id="KW-1133">Transmembrane helix</keyword>
<feature type="transmembrane region" description="Helical" evidence="8">
    <location>
        <begin position="15"/>
        <end position="33"/>
    </location>
</feature>
<feature type="region of interest" description="Disordered" evidence="7">
    <location>
        <begin position="312"/>
        <end position="348"/>
    </location>
</feature>
<dbReference type="Proteomes" id="UP000824123">
    <property type="component" value="Unassembled WGS sequence"/>
</dbReference>
<evidence type="ECO:0000256" key="7">
    <source>
        <dbReference type="SAM" id="MobiDB-lite"/>
    </source>
</evidence>
<evidence type="ECO:0000256" key="6">
    <source>
        <dbReference type="ARBA" id="ARBA00023136"/>
    </source>
</evidence>
<feature type="region of interest" description="Disordered" evidence="7">
    <location>
        <begin position="426"/>
        <end position="488"/>
    </location>
</feature>
<comment type="similarity">
    <text evidence="1">Belongs to the Lgt family.</text>
</comment>
<evidence type="ECO:0000256" key="4">
    <source>
        <dbReference type="ARBA" id="ARBA00022692"/>
    </source>
</evidence>
<keyword evidence="6 8" id="KW-0472">Membrane</keyword>
<feature type="region of interest" description="Disordered" evidence="7">
    <location>
        <begin position="362"/>
        <end position="385"/>
    </location>
</feature>
<gene>
    <name evidence="9" type="ORF">IAC59_07025</name>
</gene>
<feature type="compositionally biased region" description="Polar residues" evidence="7">
    <location>
        <begin position="426"/>
        <end position="437"/>
    </location>
</feature>
<feature type="transmembrane region" description="Helical" evidence="8">
    <location>
        <begin position="163"/>
        <end position="182"/>
    </location>
</feature>
<dbReference type="InterPro" id="IPR001640">
    <property type="entry name" value="Lgt"/>
</dbReference>
<evidence type="ECO:0000256" key="5">
    <source>
        <dbReference type="ARBA" id="ARBA00022989"/>
    </source>
</evidence>
<keyword evidence="2" id="KW-1003">Cell membrane</keyword>
<dbReference type="AlphaFoldDB" id="A0A9D1LS36"/>